<dbReference type="CDD" id="cd20406">
    <property type="entry name" value="Tudor_Agenet_AtDUF_rpt2_4"/>
    <property type="match status" value="2"/>
</dbReference>
<evidence type="ECO:0000259" key="2">
    <source>
        <dbReference type="SMART" id="SM00743"/>
    </source>
</evidence>
<feature type="compositionally biased region" description="Basic residues" evidence="1">
    <location>
        <begin position="152"/>
        <end position="162"/>
    </location>
</feature>
<feature type="compositionally biased region" description="Basic and acidic residues" evidence="1">
    <location>
        <begin position="7"/>
        <end position="16"/>
    </location>
</feature>
<feature type="region of interest" description="Disordered" evidence="1">
    <location>
        <begin position="1"/>
        <end position="27"/>
    </location>
</feature>
<evidence type="ECO:0000313" key="3">
    <source>
        <dbReference type="EMBL" id="KAK4798536.1"/>
    </source>
</evidence>
<protein>
    <recommendedName>
        <fullName evidence="2">Agenet domain-containing protein</fullName>
    </recommendedName>
</protein>
<comment type="caution">
    <text evidence="3">The sequence shown here is derived from an EMBL/GenBank/DDBJ whole genome shotgun (WGS) entry which is preliminary data.</text>
</comment>
<dbReference type="Gene3D" id="2.30.30.140">
    <property type="match status" value="1"/>
</dbReference>
<evidence type="ECO:0000256" key="1">
    <source>
        <dbReference type="SAM" id="MobiDB-lite"/>
    </source>
</evidence>
<feature type="domain" description="Agenet" evidence="2">
    <location>
        <begin position="436"/>
        <end position="493"/>
    </location>
</feature>
<keyword evidence="4" id="KW-1185">Reference proteome</keyword>
<feature type="domain" description="Agenet" evidence="2">
    <location>
        <begin position="87"/>
        <end position="144"/>
    </location>
</feature>
<dbReference type="InterPro" id="IPR014002">
    <property type="entry name" value="Agenet_dom_plant"/>
</dbReference>
<gene>
    <name evidence="3" type="ORF">SAY86_030862</name>
</gene>
<feature type="domain" description="Agenet" evidence="2">
    <location>
        <begin position="365"/>
        <end position="433"/>
    </location>
</feature>
<organism evidence="3 4">
    <name type="scientific">Trapa natans</name>
    <name type="common">Water chestnut</name>
    <dbReference type="NCBI Taxonomy" id="22666"/>
    <lineage>
        <taxon>Eukaryota</taxon>
        <taxon>Viridiplantae</taxon>
        <taxon>Streptophyta</taxon>
        <taxon>Embryophyta</taxon>
        <taxon>Tracheophyta</taxon>
        <taxon>Spermatophyta</taxon>
        <taxon>Magnoliopsida</taxon>
        <taxon>eudicotyledons</taxon>
        <taxon>Gunneridae</taxon>
        <taxon>Pentapetalae</taxon>
        <taxon>rosids</taxon>
        <taxon>malvids</taxon>
        <taxon>Myrtales</taxon>
        <taxon>Lythraceae</taxon>
        <taxon>Trapa</taxon>
    </lineage>
</organism>
<evidence type="ECO:0000313" key="4">
    <source>
        <dbReference type="Proteomes" id="UP001346149"/>
    </source>
</evidence>
<dbReference type="CDD" id="cd20405">
    <property type="entry name" value="Tudor_Agenet_AtDUF_rpt1_3"/>
    <property type="match status" value="2"/>
</dbReference>
<dbReference type="InterPro" id="IPR008395">
    <property type="entry name" value="Agenet-like_dom"/>
</dbReference>
<dbReference type="Proteomes" id="UP001346149">
    <property type="component" value="Unassembled WGS sequence"/>
</dbReference>
<sequence length="506" mass="58642">MSRIHFSKGDRVEIKRSSSSSPSPPNVQWSDGGYYSATVLYTPARTKAPILVEYDRVTSSSSSSIPSLCEYVPVSMARPAPPGDLHRRFKVGESIEAYDGGGWHQGVVREAFDDHSMYLVRLEGSYREVKFAQSSLRLRREWTDRGWDPPFPRRHHLQRKPSQRAELNPRKKKSLPRMKLRPRSVHGFKITSYKKKSVGSTRPFGNGKVVEVSINEEGFEGAWYAAVIKDYLGDDNYLVEYLFLMTDDKAAPLREEVCLDDLRPYPPRQGPPPVLFRPLDMVDVWYNDGWWTGVISKVLRRSTFVVYFSTTNEELVFKEPYVRIHQDWIDQKWVFSSQGTLYHLGPRLDNLEWKVDSDDHITSKGYFCKGMKVEARSNKISLMGSWYTAVILDSTGEERYMIEYKTLKTDDETGLLREEVNASQVRPYPPDVQRVYGFSRLELVDAWYNEGWWIGHVSDILKGSSNYQVYFRSTDNEMVFNHSDLRPHKEWIGGQWIDCLKDHITV</sequence>
<dbReference type="PANTHER" id="PTHR31917:SF147">
    <property type="entry name" value="AGENET DOMAIN-CONTAINING PROTEIN"/>
    <property type="match status" value="1"/>
</dbReference>
<dbReference type="SMART" id="SM00743">
    <property type="entry name" value="Agenet"/>
    <property type="match status" value="5"/>
</dbReference>
<dbReference type="PANTHER" id="PTHR31917">
    <property type="entry name" value="AGENET DOMAIN-CONTAINING PROTEIN-RELATED"/>
    <property type="match status" value="1"/>
</dbReference>
<dbReference type="Pfam" id="PF05641">
    <property type="entry name" value="Agenet"/>
    <property type="match status" value="2"/>
</dbReference>
<feature type="region of interest" description="Disordered" evidence="1">
    <location>
        <begin position="149"/>
        <end position="176"/>
    </location>
</feature>
<name>A0AAN7M3L4_TRANT</name>
<accession>A0AAN7M3L4</accession>
<reference evidence="3 4" key="1">
    <citation type="journal article" date="2023" name="Hortic Res">
        <title>Pangenome of water caltrop reveals structural variations and asymmetric subgenome divergence after allopolyploidization.</title>
        <authorList>
            <person name="Zhang X."/>
            <person name="Chen Y."/>
            <person name="Wang L."/>
            <person name="Yuan Y."/>
            <person name="Fang M."/>
            <person name="Shi L."/>
            <person name="Lu R."/>
            <person name="Comes H.P."/>
            <person name="Ma Y."/>
            <person name="Chen Y."/>
            <person name="Huang G."/>
            <person name="Zhou Y."/>
            <person name="Zheng Z."/>
            <person name="Qiu Y."/>
        </authorList>
    </citation>
    <scope>NUCLEOTIDE SEQUENCE [LARGE SCALE GENOMIC DNA]</scope>
    <source>
        <strain evidence="3">F231</strain>
    </source>
</reference>
<dbReference type="EMBL" id="JAXQNO010000005">
    <property type="protein sequence ID" value="KAK4798536.1"/>
    <property type="molecule type" value="Genomic_DNA"/>
</dbReference>
<dbReference type="AlphaFoldDB" id="A0AAN7M3L4"/>
<feature type="domain" description="Agenet" evidence="2">
    <location>
        <begin position="202"/>
        <end position="270"/>
    </location>
</feature>
<proteinExistence type="predicted"/>
<feature type="domain" description="Agenet" evidence="2">
    <location>
        <begin position="274"/>
        <end position="330"/>
    </location>
</feature>